<comment type="subcellular location">
    <subcellularLocation>
        <location evidence="1">Endosome</location>
    </subcellularLocation>
</comment>
<dbReference type="Pfam" id="PF23594">
    <property type="entry name" value="RPN11_C"/>
    <property type="match status" value="1"/>
</dbReference>
<dbReference type="SUPFAM" id="SSF102712">
    <property type="entry name" value="JAB1/MPN domain"/>
    <property type="match status" value="1"/>
</dbReference>
<evidence type="ECO:0000256" key="1">
    <source>
        <dbReference type="ARBA" id="ARBA00004177"/>
    </source>
</evidence>
<comment type="similarity">
    <text evidence="12">Belongs to the peptidase M67A family. PSMD14 subfamily.</text>
</comment>
<keyword evidence="10" id="KW-0482">Metalloprotease</keyword>
<dbReference type="AlphaFoldDB" id="A0AAV4NUH1"/>
<gene>
    <name evidence="20" type="primary">PSMD14</name>
    <name evidence="20" type="ORF">CEXT_551891</name>
</gene>
<evidence type="ECO:0000256" key="2">
    <source>
        <dbReference type="ARBA" id="ARBA00009666"/>
    </source>
</evidence>
<evidence type="ECO:0000256" key="17">
    <source>
        <dbReference type="SAM" id="MobiDB-lite"/>
    </source>
</evidence>
<accession>A0AAV4NUH1</accession>
<evidence type="ECO:0000256" key="7">
    <source>
        <dbReference type="ARBA" id="ARBA00022801"/>
    </source>
</evidence>
<dbReference type="FunFam" id="3.40.140.10:FF:000001">
    <property type="entry name" value="26S proteasome non-ATPase regulatory subunit"/>
    <property type="match status" value="1"/>
</dbReference>
<dbReference type="GO" id="GO:0005768">
    <property type="term" value="C:endosome"/>
    <property type="evidence" value="ECO:0007669"/>
    <property type="project" value="UniProtKB-SubCell"/>
</dbReference>
<evidence type="ECO:0000256" key="11">
    <source>
        <dbReference type="ARBA" id="ARBA00059976"/>
    </source>
</evidence>
<dbReference type="Pfam" id="PF01398">
    <property type="entry name" value="JAB"/>
    <property type="match status" value="1"/>
</dbReference>
<keyword evidence="4" id="KW-0645">Protease</keyword>
<dbReference type="Pfam" id="PF00018">
    <property type="entry name" value="SH3_1"/>
    <property type="match status" value="1"/>
</dbReference>
<dbReference type="InterPro" id="IPR050242">
    <property type="entry name" value="JAMM_MPN+_peptidase_M67A"/>
</dbReference>
<feature type="region of interest" description="Disordered" evidence="17">
    <location>
        <begin position="416"/>
        <end position="453"/>
    </location>
</feature>
<evidence type="ECO:0000256" key="14">
    <source>
        <dbReference type="ARBA" id="ARBA00068188"/>
    </source>
</evidence>
<protein>
    <recommendedName>
        <fullName evidence="14">26S proteasome non-ATPase regulatory subunit 14</fullName>
    </recommendedName>
    <alternativeName>
        <fullName evidence="15 16">26S Proteasome regulatory subunit RPN11</fullName>
    </alternativeName>
</protein>
<keyword evidence="5" id="KW-0479">Metal-binding</keyword>
<dbReference type="InterPro" id="IPR001452">
    <property type="entry name" value="SH3_domain"/>
</dbReference>
<name>A0AAV4NUH1_CAEEX</name>
<dbReference type="Proteomes" id="UP001054945">
    <property type="component" value="Unassembled WGS sequence"/>
</dbReference>
<organism evidence="20 21">
    <name type="scientific">Caerostris extrusa</name>
    <name type="common">Bark spider</name>
    <name type="synonym">Caerostris bankana</name>
    <dbReference type="NCBI Taxonomy" id="172846"/>
    <lineage>
        <taxon>Eukaryota</taxon>
        <taxon>Metazoa</taxon>
        <taxon>Ecdysozoa</taxon>
        <taxon>Arthropoda</taxon>
        <taxon>Chelicerata</taxon>
        <taxon>Arachnida</taxon>
        <taxon>Araneae</taxon>
        <taxon>Araneomorphae</taxon>
        <taxon>Entelegynae</taxon>
        <taxon>Araneoidea</taxon>
        <taxon>Araneidae</taxon>
        <taxon>Caerostris</taxon>
    </lineage>
</organism>
<keyword evidence="7" id="KW-0378">Hydrolase</keyword>
<evidence type="ECO:0000256" key="9">
    <source>
        <dbReference type="ARBA" id="ARBA00022942"/>
    </source>
</evidence>
<dbReference type="InterPro" id="IPR037518">
    <property type="entry name" value="MPN"/>
</dbReference>
<feature type="compositionally biased region" description="Low complexity" evidence="17">
    <location>
        <begin position="556"/>
        <end position="568"/>
    </location>
</feature>
<dbReference type="PROSITE" id="PS50249">
    <property type="entry name" value="MPN"/>
    <property type="match status" value="1"/>
</dbReference>
<evidence type="ECO:0000256" key="8">
    <source>
        <dbReference type="ARBA" id="ARBA00022833"/>
    </source>
</evidence>
<evidence type="ECO:0000259" key="18">
    <source>
        <dbReference type="PROSITE" id="PS50179"/>
    </source>
</evidence>
<dbReference type="GO" id="GO:0046872">
    <property type="term" value="F:metal ion binding"/>
    <property type="evidence" value="ECO:0007669"/>
    <property type="project" value="UniProtKB-KW"/>
</dbReference>
<feature type="domain" description="VHS" evidence="18">
    <location>
        <begin position="17"/>
        <end position="145"/>
    </location>
</feature>
<dbReference type="Gene3D" id="1.25.40.90">
    <property type="match status" value="1"/>
</dbReference>
<proteinExistence type="inferred from homology"/>
<dbReference type="GO" id="GO:0035091">
    <property type="term" value="F:phosphatidylinositol binding"/>
    <property type="evidence" value="ECO:0007669"/>
    <property type="project" value="InterPro"/>
</dbReference>
<feature type="domain" description="MPN" evidence="19">
    <location>
        <begin position="652"/>
        <end position="787"/>
    </location>
</feature>
<dbReference type="SUPFAM" id="SSF50044">
    <property type="entry name" value="SH3-domain"/>
    <property type="match status" value="1"/>
</dbReference>
<dbReference type="InterPro" id="IPR002014">
    <property type="entry name" value="VHS_dom"/>
</dbReference>
<keyword evidence="21" id="KW-1185">Reference proteome</keyword>
<dbReference type="InterPro" id="IPR056263">
    <property type="entry name" value="RPN11_C"/>
</dbReference>
<evidence type="ECO:0000256" key="10">
    <source>
        <dbReference type="ARBA" id="ARBA00023049"/>
    </source>
</evidence>
<evidence type="ECO:0000259" key="19">
    <source>
        <dbReference type="PROSITE" id="PS50249"/>
    </source>
</evidence>
<evidence type="ECO:0000256" key="4">
    <source>
        <dbReference type="ARBA" id="ARBA00022670"/>
    </source>
</evidence>
<comment type="similarity">
    <text evidence="2">Belongs to the STAM family.</text>
</comment>
<dbReference type="GO" id="GO:0043130">
    <property type="term" value="F:ubiquitin binding"/>
    <property type="evidence" value="ECO:0007669"/>
    <property type="project" value="InterPro"/>
</dbReference>
<dbReference type="PROSITE" id="PS50179">
    <property type="entry name" value="VHS"/>
    <property type="match status" value="1"/>
</dbReference>
<evidence type="ECO:0000256" key="15">
    <source>
        <dbReference type="ARBA" id="ARBA00077355"/>
    </source>
</evidence>
<keyword evidence="8" id="KW-0862">Zinc</keyword>
<dbReference type="GO" id="GO:0008237">
    <property type="term" value="F:metallopeptidase activity"/>
    <property type="evidence" value="ECO:0007669"/>
    <property type="project" value="UniProtKB-KW"/>
</dbReference>
<dbReference type="GO" id="GO:0006508">
    <property type="term" value="P:proteolysis"/>
    <property type="evidence" value="ECO:0007669"/>
    <property type="project" value="UniProtKB-KW"/>
</dbReference>
<keyword evidence="9 20" id="KW-0647">Proteasome</keyword>
<dbReference type="InterPro" id="IPR000555">
    <property type="entry name" value="JAMM/MPN+_dom"/>
</dbReference>
<keyword evidence="3" id="KW-0728">SH3 domain</keyword>
<dbReference type="GO" id="GO:0000502">
    <property type="term" value="C:proteasome complex"/>
    <property type="evidence" value="ECO:0007669"/>
    <property type="project" value="UniProtKB-KW"/>
</dbReference>
<comment type="function">
    <text evidence="11">Metalloprotease component of the 26S proteasome that specifically cleaves 'Lys-63'-linked polyubiquitin chains. The 26S proteasome is involved in the ATP-dependent degradation of ubiquitinated proteins. The function of the 'Lys-63'-specific deubiquitination of the proteasome is unclear.</text>
</comment>
<evidence type="ECO:0000256" key="6">
    <source>
        <dbReference type="ARBA" id="ARBA00022753"/>
    </source>
</evidence>
<feature type="compositionally biased region" description="Polar residues" evidence="17">
    <location>
        <begin position="569"/>
        <end position="612"/>
    </location>
</feature>
<dbReference type="InterPro" id="IPR036028">
    <property type="entry name" value="SH3-like_dom_sf"/>
</dbReference>
<evidence type="ECO:0000256" key="3">
    <source>
        <dbReference type="ARBA" id="ARBA00022443"/>
    </source>
</evidence>
<dbReference type="Gene3D" id="1.20.5.1940">
    <property type="match status" value="1"/>
</dbReference>
<evidence type="ECO:0000256" key="5">
    <source>
        <dbReference type="ARBA" id="ARBA00022723"/>
    </source>
</evidence>
<evidence type="ECO:0000313" key="21">
    <source>
        <dbReference type="Proteomes" id="UP001054945"/>
    </source>
</evidence>
<dbReference type="InterPro" id="IPR008942">
    <property type="entry name" value="ENTH_VHS"/>
</dbReference>
<reference evidence="20 21" key="1">
    <citation type="submission" date="2021-06" db="EMBL/GenBank/DDBJ databases">
        <title>Caerostris extrusa draft genome.</title>
        <authorList>
            <person name="Kono N."/>
            <person name="Arakawa K."/>
        </authorList>
    </citation>
    <scope>NUCLEOTIDE SEQUENCE [LARGE SCALE GENOMIC DNA]</scope>
</reference>
<evidence type="ECO:0000256" key="16">
    <source>
        <dbReference type="ARBA" id="ARBA00078982"/>
    </source>
</evidence>
<dbReference type="PANTHER" id="PTHR10410">
    <property type="entry name" value="EUKARYOTIC TRANSLATION INITIATION FACTOR 3 -RELATED"/>
    <property type="match status" value="1"/>
</dbReference>
<dbReference type="SMART" id="SM00288">
    <property type="entry name" value="VHS"/>
    <property type="match status" value="1"/>
</dbReference>
<comment type="subunit">
    <text evidence="13">Component of the 19S regulatory cap of the 26S proteasome.</text>
</comment>
<dbReference type="CDD" id="cd08069">
    <property type="entry name" value="MPN_RPN11_CSN5"/>
    <property type="match status" value="1"/>
</dbReference>
<feature type="region of interest" description="Disordered" evidence="17">
    <location>
        <begin position="537"/>
        <end position="612"/>
    </location>
</feature>
<dbReference type="Gene3D" id="2.30.30.40">
    <property type="entry name" value="SH3 Domains"/>
    <property type="match status" value="1"/>
</dbReference>
<dbReference type="SUPFAM" id="SSF48464">
    <property type="entry name" value="ENTH/VHS domain"/>
    <property type="match status" value="1"/>
</dbReference>
<dbReference type="CDD" id="cd03568">
    <property type="entry name" value="VHS_STAM"/>
    <property type="match status" value="1"/>
</dbReference>
<sequence length="931" mass="102690">MLKFGKTSPFEEDVEKATSENNLTADWSLIMHICDNAINYQDGAKFCLKAILKRLHHNVPIVVMHTLTLLDACVKNCDRRFLLHVASSEFTNEVRKLLGKMNPEAETKLKQLLHNWSNKEFKDDPELGIIPSLYYKLKSEGVEFPVETEKKPAAPVCTDPDAVTSQEEENDIIKAIEISLKDTGRYSVPPEHGNSNYGFESKPAIEPFKVRAMYDFDAAEDNELTIKIGEIVLVLDNRTDDLEFKPEETTSVTDLVSETESSETFVGDVKIDEEKIGTLIDWLNETDPASDSPDSKDMLRLEDEVHQMAPLIEENLQAVDKRLAMLNLVNEKIMTAFDLFHSLSDSWSTLPSNMKYAAMPVSQPQVSMTTSVFQNIQPFPSQQMMYVPAPSTGPQFVLASEQNGGKPICAAQPPQVQTSFQGQVPATGSQTLPSESSTPDKNASAANPIPTSTNPVNYPPVMINPYHANAVGGFYVPPGMPIPFQYPPNQPNVPPQGFVPAPGTTTAANVMGMPYPVQSIGPYIPFPYYYVGSNPPPTTQNNIPTSTAQNPDQENAKTPSTTATATSSFHSIPTYSNDLQTMNFNGNSSSQEENGFSVDSGTLPTVNSNSHIEPNSHIKIMDRLLRLGGGLASLGQAPPPTDGAVVDTAEQVYISSLALLKMLKHGRAGVPMEVMGLMLGEFVDDYTVRVIDVFAMPQSGTGVSVEAVDPVFQAKMLDMLKQTGRPEMVVGWYHSHPGFGCWLSGVDINTQQSFEALSERAVAVVVDPIQSVKGKVVIDAFRLINPNMVVLGQEPRQTTSNLGHLSKPSIQALIHGLNRHYYSISINYRKNELEQKMLLNLHKKSWMDGLMLQDYNDHSVINEKTVAEMLELAKAYNKSLEEEDKMTPEQLAIKNVGKQDPKRHLEEHVDSLMNSNIVQCLGGMLDTVVFQ</sequence>
<keyword evidence="6" id="KW-0967">Endosome</keyword>
<evidence type="ECO:0000256" key="12">
    <source>
        <dbReference type="ARBA" id="ARBA00061051"/>
    </source>
</evidence>
<dbReference type="Pfam" id="PF00790">
    <property type="entry name" value="VHS"/>
    <property type="match status" value="1"/>
</dbReference>
<comment type="caution">
    <text evidence="20">The sequence shown here is derived from an EMBL/GenBank/DDBJ whole genome shotgun (WGS) entry which is preliminary data.</text>
</comment>
<dbReference type="Gene3D" id="3.40.140.10">
    <property type="entry name" value="Cytidine Deaminase, domain 2"/>
    <property type="match status" value="1"/>
</dbReference>
<evidence type="ECO:0000256" key="13">
    <source>
        <dbReference type="ARBA" id="ARBA00064575"/>
    </source>
</evidence>
<dbReference type="EMBL" id="BPLR01003696">
    <property type="protein sequence ID" value="GIX87606.1"/>
    <property type="molecule type" value="Genomic_DNA"/>
</dbReference>
<dbReference type="SMART" id="SM00232">
    <property type="entry name" value="JAB_MPN"/>
    <property type="match status" value="1"/>
</dbReference>
<evidence type="ECO:0000313" key="20">
    <source>
        <dbReference type="EMBL" id="GIX87606.1"/>
    </source>
</evidence>